<accession>K0R105</accession>
<comment type="caution">
    <text evidence="5">The sequence shown here is derived from an EMBL/GenBank/DDBJ whole genome shotgun (WGS) entry which is preliminary data.</text>
</comment>
<dbReference type="PANTHER" id="PTHR43333">
    <property type="entry name" value="2-HACID_DH_C DOMAIN-CONTAINING PROTEIN"/>
    <property type="match status" value="1"/>
</dbReference>
<feature type="compositionally biased region" description="Polar residues" evidence="3">
    <location>
        <begin position="24"/>
        <end position="38"/>
    </location>
</feature>
<dbReference type="GO" id="GO:0016491">
    <property type="term" value="F:oxidoreductase activity"/>
    <property type="evidence" value="ECO:0007669"/>
    <property type="project" value="UniProtKB-KW"/>
</dbReference>
<dbReference type="InterPro" id="IPR029753">
    <property type="entry name" value="D-isomer_DH_CS"/>
</dbReference>
<keyword evidence="6" id="KW-1185">Reference proteome</keyword>
<feature type="domain" description="D-isomer specific 2-hydroxyacid dehydrogenase NAD-binding" evidence="4">
    <location>
        <begin position="143"/>
        <end position="311"/>
    </location>
</feature>
<dbReference type="InterPro" id="IPR036291">
    <property type="entry name" value="NAD(P)-bd_dom_sf"/>
</dbReference>
<evidence type="ECO:0000259" key="4">
    <source>
        <dbReference type="Pfam" id="PF02826"/>
    </source>
</evidence>
<organism evidence="5 6">
    <name type="scientific">Thalassiosira oceanica</name>
    <name type="common">Marine diatom</name>
    <dbReference type="NCBI Taxonomy" id="159749"/>
    <lineage>
        <taxon>Eukaryota</taxon>
        <taxon>Sar</taxon>
        <taxon>Stramenopiles</taxon>
        <taxon>Ochrophyta</taxon>
        <taxon>Bacillariophyta</taxon>
        <taxon>Coscinodiscophyceae</taxon>
        <taxon>Thalassiosirophycidae</taxon>
        <taxon>Thalassiosirales</taxon>
        <taxon>Thalassiosiraceae</taxon>
        <taxon>Thalassiosira</taxon>
    </lineage>
</organism>
<dbReference type="PROSITE" id="PS00671">
    <property type="entry name" value="D_2_HYDROXYACID_DH_3"/>
    <property type="match status" value="1"/>
</dbReference>
<dbReference type="Pfam" id="PF02826">
    <property type="entry name" value="2-Hacid_dh_C"/>
    <property type="match status" value="1"/>
</dbReference>
<sequence>MRLSSAAALFVSASRRPRLTSYQSQRLFGSSSTASPSPETMGRYFNREESLPTKHEGPVVKEARILALCDADDEYNRPLYEGPLPENARLLKIGSSLAEFDVDEISEQHPNVIFVSHPKSRVPLVEGMFSSTLAEYCMLAISYFAKDLPRLMRQKNDVNWEQYPVSEIRGSTLGVVGYGDIGRASAKLAKAYGMRVIGLKRNAEGFSDPYCDDVYGMDRLHDLMAESDYILVSAPLTDQTRGMISAEALSHCKRSAVVINVGRGPIIDEEALVDALQNNRIRGAGLDVMTVEPLPKDSPLWKLDNVLLSPHNMDMTLSFMKESTQFFIDENLPRFVRGQELLNPVDLKAGY</sequence>
<dbReference type="PANTHER" id="PTHR43333:SF1">
    <property type="entry name" value="D-ISOMER SPECIFIC 2-HYDROXYACID DEHYDROGENASE NAD-BINDING DOMAIN-CONTAINING PROTEIN"/>
    <property type="match status" value="1"/>
</dbReference>
<dbReference type="AlphaFoldDB" id="K0R105"/>
<keyword evidence="2" id="KW-0520">NAD</keyword>
<dbReference type="SUPFAM" id="SSF51735">
    <property type="entry name" value="NAD(P)-binding Rossmann-fold domains"/>
    <property type="match status" value="1"/>
</dbReference>
<gene>
    <name evidence="5" type="ORF">THAOC_35950</name>
</gene>
<dbReference type="GO" id="GO:0051287">
    <property type="term" value="F:NAD binding"/>
    <property type="evidence" value="ECO:0007669"/>
    <property type="project" value="InterPro"/>
</dbReference>
<feature type="region of interest" description="Disordered" evidence="3">
    <location>
        <begin position="24"/>
        <end position="43"/>
    </location>
</feature>
<proteinExistence type="predicted"/>
<evidence type="ECO:0000313" key="6">
    <source>
        <dbReference type="Proteomes" id="UP000266841"/>
    </source>
</evidence>
<evidence type="ECO:0000256" key="2">
    <source>
        <dbReference type="ARBA" id="ARBA00023027"/>
    </source>
</evidence>
<reference evidence="5 6" key="1">
    <citation type="journal article" date="2012" name="Genome Biol.">
        <title>Genome and low-iron response of an oceanic diatom adapted to chronic iron limitation.</title>
        <authorList>
            <person name="Lommer M."/>
            <person name="Specht M."/>
            <person name="Roy A.S."/>
            <person name="Kraemer L."/>
            <person name="Andreson R."/>
            <person name="Gutowska M.A."/>
            <person name="Wolf J."/>
            <person name="Bergner S.V."/>
            <person name="Schilhabel M.B."/>
            <person name="Klostermeier U.C."/>
            <person name="Beiko R.G."/>
            <person name="Rosenstiel P."/>
            <person name="Hippler M."/>
            <person name="Laroche J."/>
        </authorList>
    </citation>
    <scope>NUCLEOTIDE SEQUENCE [LARGE SCALE GENOMIC DNA]</scope>
    <source>
        <strain evidence="5 6">CCMP1005</strain>
    </source>
</reference>
<keyword evidence="1" id="KW-0560">Oxidoreductase</keyword>
<dbReference type="Proteomes" id="UP000266841">
    <property type="component" value="Unassembled WGS sequence"/>
</dbReference>
<protein>
    <recommendedName>
        <fullName evidence="4">D-isomer specific 2-hydroxyacid dehydrogenase NAD-binding domain-containing protein</fullName>
    </recommendedName>
</protein>
<dbReference type="EMBL" id="AGNL01048518">
    <property type="protein sequence ID" value="EJK45440.1"/>
    <property type="molecule type" value="Genomic_DNA"/>
</dbReference>
<evidence type="ECO:0000256" key="3">
    <source>
        <dbReference type="SAM" id="MobiDB-lite"/>
    </source>
</evidence>
<name>K0R105_THAOC</name>
<dbReference type="Gene3D" id="3.40.50.720">
    <property type="entry name" value="NAD(P)-binding Rossmann-like Domain"/>
    <property type="match status" value="2"/>
</dbReference>
<dbReference type="OrthoDB" id="298012at2759"/>
<evidence type="ECO:0000256" key="1">
    <source>
        <dbReference type="ARBA" id="ARBA00023002"/>
    </source>
</evidence>
<dbReference type="eggNOG" id="KOG0069">
    <property type="taxonomic scope" value="Eukaryota"/>
</dbReference>
<dbReference type="InterPro" id="IPR006140">
    <property type="entry name" value="D-isomer_DH_NAD-bd"/>
</dbReference>
<evidence type="ECO:0000313" key="5">
    <source>
        <dbReference type="EMBL" id="EJK45440.1"/>
    </source>
</evidence>
<dbReference type="CDD" id="cd05300">
    <property type="entry name" value="2-Hacid_dh_1"/>
    <property type="match status" value="1"/>
</dbReference>
<dbReference type="OMA" id="VQMAEYV"/>